<sequence>MGYTVYIFRKEVKDQYASNFDFLEHEDQVMSFTKEQHETLKTRLLAYGYQIESDVNGLITFNFNGGEFGIQTLLTEKQLSFSSGFSDDGLAEILMTSSELTDSGEFAKLDLQDGKWEEI</sequence>
<evidence type="ECO:0000313" key="1">
    <source>
        <dbReference type="EMBL" id="GAA3522591.1"/>
    </source>
</evidence>
<name>A0ABP6UVR3_9FLAO</name>
<evidence type="ECO:0000313" key="2">
    <source>
        <dbReference type="Proteomes" id="UP001500459"/>
    </source>
</evidence>
<dbReference type="EMBL" id="BAABCW010000030">
    <property type="protein sequence ID" value="GAA3522591.1"/>
    <property type="molecule type" value="Genomic_DNA"/>
</dbReference>
<comment type="caution">
    <text evidence="1">The sequence shown here is derived from an EMBL/GenBank/DDBJ whole genome shotgun (WGS) entry which is preliminary data.</text>
</comment>
<dbReference type="RefSeq" id="WP_344930775.1">
    <property type="nucleotide sequence ID" value="NZ_BAABCW010000030.1"/>
</dbReference>
<accession>A0ABP6UVR3</accession>
<keyword evidence="2" id="KW-1185">Reference proteome</keyword>
<dbReference type="Proteomes" id="UP001500459">
    <property type="component" value="Unassembled WGS sequence"/>
</dbReference>
<proteinExistence type="predicted"/>
<organism evidence="1 2">
    <name type="scientific">Aquimarina addita</name>
    <dbReference type="NCBI Taxonomy" id="870485"/>
    <lineage>
        <taxon>Bacteria</taxon>
        <taxon>Pseudomonadati</taxon>
        <taxon>Bacteroidota</taxon>
        <taxon>Flavobacteriia</taxon>
        <taxon>Flavobacteriales</taxon>
        <taxon>Flavobacteriaceae</taxon>
        <taxon>Aquimarina</taxon>
    </lineage>
</organism>
<protein>
    <submittedName>
        <fullName evidence="1">Uncharacterized protein</fullName>
    </submittedName>
</protein>
<reference evidence="2" key="1">
    <citation type="journal article" date="2019" name="Int. J. Syst. Evol. Microbiol.">
        <title>The Global Catalogue of Microorganisms (GCM) 10K type strain sequencing project: providing services to taxonomists for standard genome sequencing and annotation.</title>
        <authorList>
            <consortium name="The Broad Institute Genomics Platform"/>
            <consortium name="The Broad Institute Genome Sequencing Center for Infectious Disease"/>
            <person name="Wu L."/>
            <person name="Ma J."/>
        </authorList>
    </citation>
    <scope>NUCLEOTIDE SEQUENCE [LARGE SCALE GENOMIC DNA]</scope>
    <source>
        <strain evidence="2">JCM 17106</strain>
    </source>
</reference>
<gene>
    <name evidence="1" type="ORF">GCM10022393_41480</name>
</gene>